<name>A0A2H3EW85_ARMGA</name>
<protein>
    <submittedName>
        <fullName evidence="1">Uncharacterized protein</fullName>
    </submittedName>
</protein>
<gene>
    <name evidence="1" type="ORF">ARMGADRAFT_29269</name>
</gene>
<reference evidence="2" key="1">
    <citation type="journal article" date="2017" name="Nat. Ecol. Evol.">
        <title>Genome expansion and lineage-specific genetic innovations in the forest pathogenic fungi Armillaria.</title>
        <authorList>
            <person name="Sipos G."/>
            <person name="Prasanna A.N."/>
            <person name="Walter M.C."/>
            <person name="O'Connor E."/>
            <person name="Balint B."/>
            <person name="Krizsan K."/>
            <person name="Kiss B."/>
            <person name="Hess J."/>
            <person name="Varga T."/>
            <person name="Slot J."/>
            <person name="Riley R."/>
            <person name="Boka B."/>
            <person name="Rigling D."/>
            <person name="Barry K."/>
            <person name="Lee J."/>
            <person name="Mihaltcheva S."/>
            <person name="LaButti K."/>
            <person name="Lipzen A."/>
            <person name="Waldron R."/>
            <person name="Moloney N.M."/>
            <person name="Sperisen C."/>
            <person name="Kredics L."/>
            <person name="Vagvoelgyi C."/>
            <person name="Patrignani A."/>
            <person name="Fitzpatrick D."/>
            <person name="Nagy I."/>
            <person name="Doyle S."/>
            <person name="Anderson J.B."/>
            <person name="Grigoriev I.V."/>
            <person name="Gueldener U."/>
            <person name="Muensterkoetter M."/>
            <person name="Nagy L.G."/>
        </authorList>
    </citation>
    <scope>NUCLEOTIDE SEQUENCE [LARGE SCALE GENOMIC DNA]</scope>
    <source>
        <strain evidence="2">Ar21-2</strain>
    </source>
</reference>
<dbReference type="AlphaFoldDB" id="A0A2H3EW85"/>
<proteinExistence type="predicted"/>
<accession>A0A2H3EW85</accession>
<dbReference type="EMBL" id="KZ293644">
    <property type="protein sequence ID" value="PBL03714.1"/>
    <property type="molecule type" value="Genomic_DNA"/>
</dbReference>
<dbReference type="Proteomes" id="UP000217790">
    <property type="component" value="Unassembled WGS sequence"/>
</dbReference>
<sequence length="95" mass="11139">MILWPLGTWQLSITHFSRIQIEACVFGICLLQAEKENASWSECFCSARKVYFDARVLCKEIEVIRIDVMIINMKTEQQCFCDEKHTYKGSDEIRV</sequence>
<dbReference type="InParanoid" id="A0A2H3EW85"/>
<organism evidence="1 2">
    <name type="scientific">Armillaria gallica</name>
    <name type="common">Bulbous honey fungus</name>
    <name type="synonym">Armillaria bulbosa</name>
    <dbReference type="NCBI Taxonomy" id="47427"/>
    <lineage>
        <taxon>Eukaryota</taxon>
        <taxon>Fungi</taxon>
        <taxon>Dikarya</taxon>
        <taxon>Basidiomycota</taxon>
        <taxon>Agaricomycotina</taxon>
        <taxon>Agaricomycetes</taxon>
        <taxon>Agaricomycetidae</taxon>
        <taxon>Agaricales</taxon>
        <taxon>Marasmiineae</taxon>
        <taxon>Physalacriaceae</taxon>
        <taxon>Armillaria</taxon>
    </lineage>
</organism>
<evidence type="ECO:0000313" key="1">
    <source>
        <dbReference type="EMBL" id="PBL03714.1"/>
    </source>
</evidence>
<keyword evidence="2" id="KW-1185">Reference proteome</keyword>
<evidence type="ECO:0000313" key="2">
    <source>
        <dbReference type="Proteomes" id="UP000217790"/>
    </source>
</evidence>